<keyword evidence="3" id="KW-1185">Reference proteome</keyword>
<organism evidence="2 3">
    <name type="scientific">Punica granatum</name>
    <name type="common">Pomegranate</name>
    <dbReference type="NCBI Taxonomy" id="22663"/>
    <lineage>
        <taxon>Eukaryota</taxon>
        <taxon>Viridiplantae</taxon>
        <taxon>Streptophyta</taxon>
        <taxon>Embryophyta</taxon>
        <taxon>Tracheophyta</taxon>
        <taxon>Spermatophyta</taxon>
        <taxon>Magnoliopsida</taxon>
        <taxon>eudicotyledons</taxon>
        <taxon>Gunneridae</taxon>
        <taxon>Pentapetalae</taxon>
        <taxon>rosids</taxon>
        <taxon>malvids</taxon>
        <taxon>Myrtales</taxon>
        <taxon>Lythraceae</taxon>
        <taxon>Punica</taxon>
    </lineage>
</organism>
<evidence type="ECO:0000313" key="2">
    <source>
        <dbReference type="EMBL" id="PKI38001.1"/>
    </source>
</evidence>
<dbReference type="AlphaFoldDB" id="A0A2I0I213"/>
<feature type="region of interest" description="Disordered" evidence="1">
    <location>
        <begin position="1"/>
        <end position="22"/>
    </location>
</feature>
<dbReference type="Proteomes" id="UP000233551">
    <property type="component" value="Unassembled WGS sequence"/>
</dbReference>
<gene>
    <name evidence="2" type="ORF">CRG98_041597</name>
</gene>
<evidence type="ECO:0000256" key="1">
    <source>
        <dbReference type="SAM" id="MobiDB-lite"/>
    </source>
</evidence>
<accession>A0A2I0I213</accession>
<feature type="compositionally biased region" description="Low complexity" evidence="1">
    <location>
        <begin position="1"/>
        <end position="21"/>
    </location>
</feature>
<reference evidence="2 3" key="1">
    <citation type="submission" date="2017-11" db="EMBL/GenBank/DDBJ databases">
        <title>De-novo sequencing of pomegranate (Punica granatum L.) genome.</title>
        <authorList>
            <person name="Akparov Z."/>
            <person name="Amiraslanov A."/>
            <person name="Hajiyeva S."/>
            <person name="Abbasov M."/>
            <person name="Kaur K."/>
            <person name="Hamwieh A."/>
            <person name="Solovyev V."/>
            <person name="Salamov A."/>
            <person name="Braich B."/>
            <person name="Kosarev P."/>
            <person name="Mahmoud A."/>
            <person name="Hajiyev E."/>
            <person name="Babayeva S."/>
            <person name="Izzatullayeva V."/>
            <person name="Mammadov A."/>
            <person name="Mammadov A."/>
            <person name="Sharifova S."/>
            <person name="Ojaghi J."/>
            <person name="Eynullazada K."/>
            <person name="Bayramov B."/>
            <person name="Abdulazimova A."/>
            <person name="Shahmuradov I."/>
        </authorList>
    </citation>
    <scope>NUCLEOTIDE SEQUENCE [LARGE SCALE GENOMIC DNA]</scope>
    <source>
        <strain evidence="3">cv. AG2017</strain>
        <tissue evidence="2">Leaf</tissue>
    </source>
</reference>
<protein>
    <submittedName>
        <fullName evidence="2">Uncharacterized protein</fullName>
    </submittedName>
</protein>
<name>A0A2I0I213_PUNGR</name>
<comment type="caution">
    <text evidence="2">The sequence shown here is derived from an EMBL/GenBank/DDBJ whole genome shotgun (WGS) entry which is preliminary data.</text>
</comment>
<feature type="region of interest" description="Disordered" evidence="1">
    <location>
        <begin position="42"/>
        <end position="77"/>
    </location>
</feature>
<feature type="compositionally biased region" description="Polar residues" evidence="1">
    <location>
        <begin position="59"/>
        <end position="73"/>
    </location>
</feature>
<sequence length="100" mass="10733">MGLRTTPPISSSLGPTSLPPSRGVWVAMSRHDEPPLFLLGLARSGPAESRPKEPRPFSQGFSPQGLGPTSISPSHFVRTQRASPLLVGFGPDEPHLSRRL</sequence>
<dbReference type="EMBL" id="PGOL01004238">
    <property type="protein sequence ID" value="PKI38001.1"/>
    <property type="molecule type" value="Genomic_DNA"/>
</dbReference>
<proteinExistence type="predicted"/>
<evidence type="ECO:0000313" key="3">
    <source>
        <dbReference type="Proteomes" id="UP000233551"/>
    </source>
</evidence>